<dbReference type="EMBL" id="JFBX01000521">
    <property type="protein sequence ID" value="KXH36710.1"/>
    <property type="molecule type" value="Genomic_DNA"/>
</dbReference>
<dbReference type="PANTHER" id="PTHR35391:SF7">
    <property type="entry name" value="C2H2-TYPE DOMAIN-CONTAINING PROTEIN"/>
    <property type="match status" value="1"/>
</dbReference>
<keyword evidence="1" id="KW-0862">Zinc</keyword>
<dbReference type="OrthoDB" id="6133115at2759"/>
<sequence length="491" mass="57059">MSAVFETKDRFSSLLAVTQDFEPHPLNEYLQLRLADEKFKFGLWARWFNAHKINRNSLDYRLRDASKTKDQTMTFLNDYLRTLSNTSKSVKDLQTALSSPDGRMLNSLTQGDIGVHLKANPDDVPPLLAESAKIVGEVSKRLSALWSLKKSIRTPDPWYGSLSEELIDTSAYEAFDILHVSTEFKGIEAYLAQRLGKALSRRRQYFKYRKALHERHSQPVDDQACNTTNIQQDTMASSIPNRPQKVSESTICYDLSVFSSDEFVPLETRANDPTSSPIPDLPEEALDGPFECQFCHMRVKTRSYHMWRKHVYDDLRPYSCLAKDCEMPDTYFFRRRDWMKHMVGHHFSTFYCNFECGSTFSSEPECRTHLKTRHSDELSRNHMDHTNVLMWSDPVDNEVELSCPFCFEKMPLKNYEIHVGKHQRELALFAIPNTDDWTKDKEKLTWWSKLWTEDSLSWYKDHARIAITSLGLKKVSEFLFGSGPRYSGDTE</sequence>
<proteinExistence type="predicted"/>
<keyword evidence="1" id="KW-0863">Zinc-finger</keyword>
<evidence type="ECO:0000313" key="4">
    <source>
        <dbReference type="Proteomes" id="UP000070328"/>
    </source>
</evidence>
<organism evidence="3 4">
    <name type="scientific">Colletotrichum simmondsii</name>
    <dbReference type="NCBI Taxonomy" id="703756"/>
    <lineage>
        <taxon>Eukaryota</taxon>
        <taxon>Fungi</taxon>
        <taxon>Dikarya</taxon>
        <taxon>Ascomycota</taxon>
        <taxon>Pezizomycotina</taxon>
        <taxon>Sordariomycetes</taxon>
        <taxon>Hypocreomycetidae</taxon>
        <taxon>Glomerellales</taxon>
        <taxon>Glomerellaceae</taxon>
        <taxon>Colletotrichum</taxon>
        <taxon>Colletotrichum acutatum species complex</taxon>
    </lineage>
</organism>
<evidence type="ECO:0000259" key="2">
    <source>
        <dbReference type="PROSITE" id="PS50157"/>
    </source>
</evidence>
<dbReference type="Proteomes" id="UP000070328">
    <property type="component" value="Unassembled WGS sequence"/>
</dbReference>
<protein>
    <recommendedName>
        <fullName evidence="2">C2H2-type domain-containing protein</fullName>
    </recommendedName>
</protein>
<keyword evidence="4" id="KW-1185">Reference proteome</keyword>
<evidence type="ECO:0000313" key="3">
    <source>
        <dbReference type="EMBL" id="KXH36710.1"/>
    </source>
</evidence>
<accession>A0A135SLB1</accession>
<dbReference type="PROSITE" id="PS00028">
    <property type="entry name" value="ZINC_FINGER_C2H2_1"/>
    <property type="match status" value="1"/>
</dbReference>
<dbReference type="PROSITE" id="PS50157">
    <property type="entry name" value="ZINC_FINGER_C2H2_2"/>
    <property type="match status" value="1"/>
</dbReference>
<dbReference type="Pfam" id="PF26082">
    <property type="entry name" value="zf-C2H2_AcuF"/>
    <property type="match status" value="1"/>
</dbReference>
<dbReference type="SMART" id="SM00355">
    <property type="entry name" value="ZnF_C2H2"/>
    <property type="match status" value="3"/>
</dbReference>
<dbReference type="AlphaFoldDB" id="A0A135SLB1"/>
<evidence type="ECO:0000256" key="1">
    <source>
        <dbReference type="PROSITE-ProRule" id="PRU00042"/>
    </source>
</evidence>
<keyword evidence="1" id="KW-0479">Metal-binding</keyword>
<gene>
    <name evidence="3" type="ORF">CSIM01_03104</name>
</gene>
<dbReference type="InterPro" id="IPR058925">
    <property type="entry name" value="zf-C2H2_AcuF"/>
</dbReference>
<feature type="domain" description="C2H2-type" evidence="2">
    <location>
        <begin position="350"/>
        <end position="379"/>
    </location>
</feature>
<dbReference type="GO" id="GO:0008270">
    <property type="term" value="F:zinc ion binding"/>
    <property type="evidence" value="ECO:0007669"/>
    <property type="project" value="UniProtKB-KW"/>
</dbReference>
<reference evidence="3 4" key="1">
    <citation type="submission" date="2014-02" db="EMBL/GenBank/DDBJ databases">
        <title>The genome sequence of Colletotrichum simmondsii CBS122122.</title>
        <authorList>
            <person name="Baroncelli R."/>
            <person name="Thon M.R."/>
        </authorList>
    </citation>
    <scope>NUCLEOTIDE SEQUENCE [LARGE SCALE GENOMIC DNA]</scope>
    <source>
        <strain evidence="3 4">CBS122122</strain>
    </source>
</reference>
<dbReference type="PANTHER" id="PTHR35391">
    <property type="entry name" value="C2H2-TYPE DOMAIN-CONTAINING PROTEIN-RELATED"/>
    <property type="match status" value="1"/>
</dbReference>
<dbReference type="InterPro" id="IPR013087">
    <property type="entry name" value="Znf_C2H2_type"/>
</dbReference>
<comment type="caution">
    <text evidence="3">The sequence shown here is derived from an EMBL/GenBank/DDBJ whole genome shotgun (WGS) entry which is preliminary data.</text>
</comment>
<name>A0A135SLB1_9PEZI</name>